<evidence type="ECO:0000259" key="1">
    <source>
        <dbReference type="PROSITE" id="PS50011"/>
    </source>
</evidence>
<keyword evidence="3" id="KW-1185">Reference proteome</keyword>
<dbReference type="GeneID" id="30962322"/>
<dbReference type="GO" id="GO:0005524">
    <property type="term" value="F:ATP binding"/>
    <property type="evidence" value="ECO:0007669"/>
    <property type="project" value="InterPro"/>
</dbReference>
<gene>
    <name evidence="2" type="ORF">ASCRUDRAFT_10751</name>
</gene>
<proteinExistence type="predicted"/>
<evidence type="ECO:0000313" key="2">
    <source>
        <dbReference type="EMBL" id="ODV57799.1"/>
    </source>
</evidence>
<dbReference type="InParanoid" id="A0A1D2V847"/>
<dbReference type="PANTHER" id="PTHR21310:SF55">
    <property type="entry name" value="AMINOGLYCOSIDE PHOSPHOTRANSFERASE DOMAIN-CONTAINING PROTEIN"/>
    <property type="match status" value="1"/>
</dbReference>
<feature type="domain" description="Protein kinase" evidence="1">
    <location>
        <begin position="1"/>
        <end position="219"/>
    </location>
</feature>
<dbReference type="OrthoDB" id="2906425at2759"/>
<dbReference type="Pfam" id="PF01636">
    <property type="entry name" value="APH"/>
    <property type="match status" value="1"/>
</dbReference>
<protein>
    <submittedName>
        <fullName evidence="2">Kinase-like protein</fullName>
    </submittedName>
</protein>
<accession>A0A1D2V847</accession>
<dbReference type="AlphaFoldDB" id="A0A1D2V847"/>
<dbReference type="GO" id="GO:0004672">
    <property type="term" value="F:protein kinase activity"/>
    <property type="evidence" value="ECO:0007669"/>
    <property type="project" value="InterPro"/>
</dbReference>
<name>A0A1D2V847_9ASCO</name>
<dbReference type="Gene3D" id="3.90.1200.10">
    <property type="match status" value="1"/>
</dbReference>
<dbReference type="RefSeq" id="XP_020044106.1">
    <property type="nucleotide sequence ID" value="XM_020188686.1"/>
</dbReference>
<dbReference type="PANTHER" id="PTHR21310">
    <property type="entry name" value="AMINOGLYCOSIDE PHOSPHOTRANSFERASE-RELATED-RELATED"/>
    <property type="match status" value="1"/>
</dbReference>
<dbReference type="InterPro" id="IPR002575">
    <property type="entry name" value="Aminoglycoside_PTrfase"/>
</dbReference>
<dbReference type="InterPro" id="IPR051678">
    <property type="entry name" value="AGP_Transferase"/>
</dbReference>
<dbReference type="STRING" id="1344418.A0A1D2V847"/>
<dbReference type="PROSITE" id="PS50011">
    <property type="entry name" value="PROTEIN_KINASE_DOM"/>
    <property type="match status" value="1"/>
</dbReference>
<evidence type="ECO:0000313" key="3">
    <source>
        <dbReference type="Proteomes" id="UP000095038"/>
    </source>
</evidence>
<organism evidence="2 3">
    <name type="scientific">Ascoidea rubescens DSM 1968</name>
    <dbReference type="NCBI Taxonomy" id="1344418"/>
    <lineage>
        <taxon>Eukaryota</taxon>
        <taxon>Fungi</taxon>
        <taxon>Dikarya</taxon>
        <taxon>Ascomycota</taxon>
        <taxon>Saccharomycotina</taxon>
        <taxon>Saccharomycetes</taxon>
        <taxon>Ascoideaceae</taxon>
        <taxon>Ascoidea</taxon>
    </lineage>
</organism>
<keyword evidence="2" id="KW-0808">Transferase</keyword>
<dbReference type="InterPro" id="IPR011009">
    <property type="entry name" value="Kinase-like_dom_sf"/>
</dbReference>
<keyword evidence="2" id="KW-0418">Kinase</keyword>
<dbReference type="InterPro" id="IPR000719">
    <property type="entry name" value="Prot_kinase_dom"/>
</dbReference>
<dbReference type="Proteomes" id="UP000095038">
    <property type="component" value="Unassembled WGS sequence"/>
</dbReference>
<dbReference type="EMBL" id="KV454524">
    <property type="protein sequence ID" value="ODV57799.1"/>
    <property type="molecule type" value="Genomic_DNA"/>
</dbReference>
<dbReference type="SUPFAM" id="SSF56112">
    <property type="entry name" value="Protein kinase-like (PK-like)"/>
    <property type="match status" value="1"/>
</dbReference>
<sequence length="219" mass="25579">MREVEIVGDRVIKCTTLQEARNLEYVQNKVSCPKIYDYYTKDSKFYIEMEYIAGKTLYDILPELSEEQKQTVTDNIVNELNKLKEETSNEICGIDGTTIYGPLIDHMKFESEREFNKHISSYLKIDPRLVRFGELVLPTDSIICLRHGDLNCHNIIVKDDMSVVLIDWEYMAFLPEYWDLMKLFLVGPMDNEAPMLVFNTSVNKKALLIYTLIINFMYG</sequence>
<reference evidence="3" key="1">
    <citation type="submission" date="2016-05" db="EMBL/GenBank/DDBJ databases">
        <title>Comparative genomics of biotechnologically important yeasts.</title>
        <authorList>
            <consortium name="DOE Joint Genome Institute"/>
            <person name="Riley R."/>
            <person name="Haridas S."/>
            <person name="Wolfe K.H."/>
            <person name="Lopes M.R."/>
            <person name="Hittinger C.T."/>
            <person name="Goker M."/>
            <person name="Salamov A."/>
            <person name="Wisecaver J."/>
            <person name="Long T.M."/>
            <person name="Aerts A.L."/>
            <person name="Barry K."/>
            <person name="Choi C."/>
            <person name="Clum A."/>
            <person name="Coughlan A.Y."/>
            <person name="Deshpande S."/>
            <person name="Douglass A.P."/>
            <person name="Hanson S.J."/>
            <person name="Klenk H.-P."/>
            <person name="Labutti K."/>
            <person name="Lapidus A."/>
            <person name="Lindquist E."/>
            <person name="Lipzen A."/>
            <person name="Meier-Kolthoff J.P."/>
            <person name="Ohm R.A."/>
            <person name="Otillar R.P."/>
            <person name="Pangilinan J."/>
            <person name="Peng Y."/>
            <person name="Rokas A."/>
            <person name="Rosa C.A."/>
            <person name="Scheuner C."/>
            <person name="Sibirny A.A."/>
            <person name="Slot J.C."/>
            <person name="Stielow J.B."/>
            <person name="Sun H."/>
            <person name="Kurtzman C.P."/>
            <person name="Blackwell M."/>
            <person name="Grigoriev I.V."/>
            <person name="Jeffries T.W."/>
        </authorList>
    </citation>
    <scope>NUCLEOTIDE SEQUENCE [LARGE SCALE GENOMIC DNA]</scope>
    <source>
        <strain evidence="3">DSM 1968</strain>
    </source>
</reference>